<reference evidence="10" key="1">
    <citation type="submission" date="2021-06" db="EMBL/GenBank/DDBJ databases">
        <authorList>
            <person name="Kallberg Y."/>
            <person name="Tangrot J."/>
            <person name="Rosling A."/>
        </authorList>
    </citation>
    <scope>NUCLEOTIDE SEQUENCE</scope>
    <source>
        <strain evidence="10">UK204</strain>
    </source>
</reference>
<dbReference type="OrthoDB" id="124855at2759"/>
<dbReference type="GO" id="GO:0006355">
    <property type="term" value="P:regulation of DNA-templated transcription"/>
    <property type="evidence" value="ECO:0007669"/>
    <property type="project" value="InterPro"/>
</dbReference>
<comment type="caution">
    <text evidence="10">The sequence shown here is derived from an EMBL/GenBank/DDBJ whole genome shotgun (WGS) entry which is preliminary data.</text>
</comment>
<comment type="similarity">
    <text evidence="2">Belongs to the MRG family.</text>
</comment>
<sequence>MASILSDGSLTDVSSLSSPSSDSYDSSGNSSPNVKLRYQKGEEALCYHGPTVYVAQILDTRIIYTSKVGEVGPQYHVHYKGWNKKWDEWVPESRLLKKTQENIDMYMMPRKHFMMESSDLDLEDDSDPEGGGDKKNSKLRSKRIRLSVDVNIEEKVRMVDEWQWITKNQLIIHPMPREKTVDDILKEFLDWYLERLRERNKITKQQELDVEDDVEDFKEFFNEVLPVNLLYRFERQQFVELVEKYPELSYSSIYGAEHLMRLIVKIPDLVFSVQMKEEKAEEIQVLIREMVEFIQLKCKPYYATQYEPADPAYIRIIWEY</sequence>
<feature type="region of interest" description="Disordered" evidence="8">
    <location>
        <begin position="1"/>
        <end position="32"/>
    </location>
</feature>
<dbReference type="GO" id="GO:0035267">
    <property type="term" value="C:NuA4 histone acetyltransferase complex"/>
    <property type="evidence" value="ECO:0007669"/>
    <property type="project" value="TreeGrafter"/>
</dbReference>
<dbReference type="InterPro" id="IPR038217">
    <property type="entry name" value="MRG_C_sf"/>
</dbReference>
<accession>A0A9N8YN90</accession>
<evidence type="ECO:0000256" key="1">
    <source>
        <dbReference type="ARBA" id="ARBA00004123"/>
    </source>
</evidence>
<evidence type="ECO:0000256" key="7">
    <source>
        <dbReference type="ARBA" id="ARBA00023242"/>
    </source>
</evidence>
<evidence type="ECO:0000256" key="6">
    <source>
        <dbReference type="ARBA" id="ARBA00023163"/>
    </source>
</evidence>
<keyword evidence="6" id="KW-0804">Transcription</keyword>
<dbReference type="Pfam" id="PF05712">
    <property type="entry name" value="MRG"/>
    <property type="match status" value="1"/>
</dbReference>
<organism evidence="10 11">
    <name type="scientific">Funneliformis caledonium</name>
    <dbReference type="NCBI Taxonomy" id="1117310"/>
    <lineage>
        <taxon>Eukaryota</taxon>
        <taxon>Fungi</taxon>
        <taxon>Fungi incertae sedis</taxon>
        <taxon>Mucoromycota</taxon>
        <taxon>Glomeromycotina</taxon>
        <taxon>Glomeromycetes</taxon>
        <taxon>Glomerales</taxon>
        <taxon>Glomeraceae</taxon>
        <taxon>Funneliformis</taxon>
    </lineage>
</organism>
<name>A0A9N8YN90_9GLOM</name>
<proteinExistence type="inferred from homology"/>
<keyword evidence="5" id="KW-0805">Transcription regulation</keyword>
<dbReference type="PROSITE" id="PS51640">
    <property type="entry name" value="MRG"/>
    <property type="match status" value="1"/>
</dbReference>
<keyword evidence="11" id="KW-1185">Reference proteome</keyword>
<dbReference type="EMBL" id="CAJVPQ010000001">
    <property type="protein sequence ID" value="CAG8435486.1"/>
    <property type="molecule type" value="Genomic_DNA"/>
</dbReference>
<dbReference type="Gene3D" id="1.10.274.30">
    <property type="entry name" value="MRG domain"/>
    <property type="match status" value="1"/>
</dbReference>
<dbReference type="InterPro" id="IPR053820">
    <property type="entry name" value="MSL3_chromo-like"/>
</dbReference>
<evidence type="ECO:0000256" key="5">
    <source>
        <dbReference type="ARBA" id="ARBA00023015"/>
    </source>
</evidence>
<keyword evidence="4" id="KW-0156">Chromatin regulator</keyword>
<evidence type="ECO:0000313" key="10">
    <source>
        <dbReference type="EMBL" id="CAG8435486.1"/>
    </source>
</evidence>
<evidence type="ECO:0000259" key="9">
    <source>
        <dbReference type="SMART" id="SM00298"/>
    </source>
</evidence>
<dbReference type="InterPro" id="IPR026541">
    <property type="entry name" value="MRG_dom"/>
</dbReference>
<evidence type="ECO:0000313" key="11">
    <source>
        <dbReference type="Proteomes" id="UP000789570"/>
    </source>
</evidence>
<dbReference type="PANTHER" id="PTHR10880:SF15">
    <property type="entry name" value="MSL COMPLEX SUBUNIT 3"/>
    <property type="match status" value="1"/>
</dbReference>
<keyword evidence="7" id="KW-0539">Nucleus</keyword>
<evidence type="ECO:0000256" key="4">
    <source>
        <dbReference type="ARBA" id="ARBA00022853"/>
    </source>
</evidence>
<dbReference type="SUPFAM" id="SSF54160">
    <property type="entry name" value="Chromo domain-like"/>
    <property type="match status" value="1"/>
</dbReference>
<protein>
    <recommendedName>
        <fullName evidence="3">Chromatin modification-related protein EAF3</fullName>
    </recommendedName>
</protein>
<gene>
    <name evidence="10" type="ORF">FCALED_LOCUS1</name>
</gene>
<evidence type="ECO:0000256" key="2">
    <source>
        <dbReference type="ARBA" id="ARBA00009093"/>
    </source>
</evidence>
<dbReference type="Proteomes" id="UP000789570">
    <property type="component" value="Unassembled WGS sequence"/>
</dbReference>
<dbReference type="InterPro" id="IPR000953">
    <property type="entry name" value="Chromo/chromo_shadow_dom"/>
</dbReference>
<dbReference type="Pfam" id="PF22732">
    <property type="entry name" value="MSL3_chromo-like"/>
    <property type="match status" value="1"/>
</dbReference>
<dbReference type="InterPro" id="IPR016197">
    <property type="entry name" value="Chromo-like_dom_sf"/>
</dbReference>
<dbReference type="PIRSF" id="PIRSF038133">
    <property type="entry name" value="HAT_Nua4_EAF3/MRG15"/>
    <property type="match status" value="1"/>
</dbReference>
<evidence type="ECO:0000256" key="8">
    <source>
        <dbReference type="SAM" id="MobiDB-lite"/>
    </source>
</evidence>
<dbReference type="SMART" id="SM00298">
    <property type="entry name" value="CHROMO"/>
    <property type="match status" value="1"/>
</dbReference>
<dbReference type="InterPro" id="IPR008676">
    <property type="entry name" value="MRG"/>
</dbReference>
<dbReference type="Gene3D" id="2.30.30.140">
    <property type="match status" value="1"/>
</dbReference>
<evidence type="ECO:0000256" key="3">
    <source>
        <dbReference type="ARBA" id="ARBA00018505"/>
    </source>
</evidence>
<dbReference type="AlphaFoldDB" id="A0A9N8YN90"/>
<dbReference type="GO" id="GO:0006325">
    <property type="term" value="P:chromatin organization"/>
    <property type="evidence" value="ECO:0007669"/>
    <property type="project" value="UniProtKB-KW"/>
</dbReference>
<dbReference type="GO" id="GO:0005634">
    <property type="term" value="C:nucleus"/>
    <property type="evidence" value="ECO:0007669"/>
    <property type="project" value="UniProtKB-SubCell"/>
</dbReference>
<dbReference type="PANTHER" id="PTHR10880">
    <property type="entry name" value="MORTALITY FACTOR 4-LIKE PROTEIN"/>
    <property type="match status" value="1"/>
</dbReference>
<comment type="subcellular location">
    <subcellularLocation>
        <location evidence="1">Nucleus</location>
    </subcellularLocation>
</comment>
<feature type="domain" description="Chromo" evidence="9">
    <location>
        <begin position="52"/>
        <end position="111"/>
    </location>
</feature>